<protein>
    <submittedName>
        <fullName evidence="1">Uncharacterized protein</fullName>
    </submittedName>
</protein>
<dbReference type="AlphaFoldDB" id="A0A251TXK1"/>
<accession>A0A251TXK1</accession>
<dbReference type="EMBL" id="CM007898">
    <property type="protein sequence ID" value="OTG15840.1"/>
    <property type="molecule type" value="Genomic_DNA"/>
</dbReference>
<evidence type="ECO:0000313" key="2">
    <source>
        <dbReference type="Proteomes" id="UP000215914"/>
    </source>
</evidence>
<organism evidence="1 2">
    <name type="scientific">Helianthus annuus</name>
    <name type="common">Common sunflower</name>
    <dbReference type="NCBI Taxonomy" id="4232"/>
    <lineage>
        <taxon>Eukaryota</taxon>
        <taxon>Viridiplantae</taxon>
        <taxon>Streptophyta</taxon>
        <taxon>Embryophyta</taxon>
        <taxon>Tracheophyta</taxon>
        <taxon>Spermatophyta</taxon>
        <taxon>Magnoliopsida</taxon>
        <taxon>eudicotyledons</taxon>
        <taxon>Gunneridae</taxon>
        <taxon>Pentapetalae</taxon>
        <taxon>asterids</taxon>
        <taxon>campanulids</taxon>
        <taxon>Asterales</taxon>
        <taxon>Asteraceae</taxon>
        <taxon>Asteroideae</taxon>
        <taxon>Heliantheae alliance</taxon>
        <taxon>Heliantheae</taxon>
        <taxon>Helianthus</taxon>
    </lineage>
</organism>
<evidence type="ECO:0000313" key="1">
    <source>
        <dbReference type="EMBL" id="OTG15840.1"/>
    </source>
</evidence>
<reference evidence="2" key="1">
    <citation type="journal article" date="2017" name="Nature">
        <title>The sunflower genome provides insights into oil metabolism, flowering and Asterid evolution.</title>
        <authorList>
            <person name="Badouin H."/>
            <person name="Gouzy J."/>
            <person name="Grassa C.J."/>
            <person name="Murat F."/>
            <person name="Staton S.E."/>
            <person name="Cottret L."/>
            <person name="Lelandais-Briere C."/>
            <person name="Owens G.L."/>
            <person name="Carrere S."/>
            <person name="Mayjonade B."/>
            <person name="Legrand L."/>
            <person name="Gill N."/>
            <person name="Kane N.C."/>
            <person name="Bowers J.E."/>
            <person name="Hubner S."/>
            <person name="Bellec A."/>
            <person name="Berard A."/>
            <person name="Berges H."/>
            <person name="Blanchet N."/>
            <person name="Boniface M.C."/>
            <person name="Brunel D."/>
            <person name="Catrice O."/>
            <person name="Chaidir N."/>
            <person name="Claudel C."/>
            <person name="Donnadieu C."/>
            <person name="Faraut T."/>
            <person name="Fievet G."/>
            <person name="Helmstetter N."/>
            <person name="King M."/>
            <person name="Knapp S.J."/>
            <person name="Lai Z."/>
            <person name="Le Paslier M.C."/>
            <person name="Lippi Y."/>
            <person name="Lorenzon L."/>
            <person name="Mandel J.R."/>
            <person name="Marage G."/>
            <person name="Marchand G."/>
            <person name="Marquand E."/>
            <person name="Bret-Mestries E."/>
            <person name="Morien E."/>
            <person name="Nambeesan S."/>
            <person name="Nguyen T."/>
            <person name="Pegot-Espagnet P."/>
            <person name="Pouilly N."/>
            <person name="Raftis F."/>
            <person name="Sallet E."/>
            <person name="Schiex T."/>
            <person name="Thomas J."/>
            <person name="Vandecasteele C."/>
            <person name="Vares D."/>
            <person name="Vear F."/>
            <person name="Vautrin S."/>
            <person name="Crespi M."/>
            <person name="Mangin B."/>
            <person name="Burke J.M."/>
            <person name="Salse J."/>
            <person name="Munos S."/>
            <person name="Vincourt P."/>
            <person name="Rieseberg L.H."/>
            <person name="Langlade N.B."/>
        </authorList>
    </citation>
    <scope>NUCLEOTIDE SEQUENCE [LARGE SCALE GENOMIC DNA]</scope>
    <source>
        <strain evidence="2">cv. SF193</strain>
    </source>
</reference>
<name>A0A251TXK1_HELAN</name>
<sequence>MNFFCKEFKDMRKLSSNDETFHLSWMQIRKIIDIIFSRKTPTPDIYVQWGEYAISFYLKMCTCFRVDYQHLEATDCDNKLLLPETSLKEQEEHTECSGVNQPSTKEVSYEERLEQEDHTECSCVNQLLTTNMSYEERLYQRRNGVQFFLLNNFASFETKELSKLITSSTQFFFYFRFPNS</sequence>
<gene>
    <name evidence="1" type="ORF">HannXRQ_Chr09g0264831</name>
</gene>
<proteinExistence type="predicted"/>
<dbReference type="InParanoid" id="A0A251TXK1"/>
<dbReference type="Proteomes" id="UP000215914">
    <property type="component" value="Chromosome 9"/>
</dbReference>
<keyword evidence="2" id="KW-1185">Reference proteome</keyword>
<dbReference type="OrthoDB" id="1807784at2759"/>